<comment type="caution">
    <text evidence="1">The sequence shown here is derived from an EMBL/GenBank/DDBJ whole genome shotgun (WGS) entry which is preliminary data.</text>
</comment>
<protein>
    <recommendedName>
        <fullName evidence="3">Alpha/beta hydrolase family protein</fullName>
    </recommendedName>
</protein>
<sequence length="155" mass="17299">MKVALIQMKFARRFFYLHPERLMGMSIGAPGIVTLPDPTKPWWVGTGGMERIFDKTPDLDAMRKVPVEMVIGAQDIETWDVTVKPGSRNWMEGVNDPGETRVDRLRGLEKAFEAQGIAVRFDLVPGVEHAGGLVQEPVKAFLADVLARRSQVRAL</sequence>
<dbReference type="OrthoDB" id="332706at2"/>
<gene>
    <name evidence="1" type="ORF">C7450_10545</name>
</gene>
<reference evidence="1 2" key="1">
    <citation type="submission" date="2018-05" db="EMBL/GenBank/DDBJ databases">
        <title>Genomic Encyclopedia of Type Strains, Phase IV (KMG-IV): sequencing the most valuable type-strain genomes for metagenomic binning, comparative biology and taxonomic classification.</title>
        <authorList>
            <person name="Goeker M."/>
        </authorList>
    </citation>
    <scope>NUCLEOTIDE SEQUENCE [LARGE SCALE GENOMIC DNA]</scope>
    <source>
        <strain evidence="1 2">DSM 6462</strain>
    </source>
</reference>
<accession>A0A2V3U757</accession>
<evidence type="ECO:0008006" key="3">
    <source>
        <dbReference type="Google" id="ProtNLM"/>
    </source>
</evidence>
<dbReference type="RefSeq" id="WP_110374792.1">
    <property type="nucleotide sequence ID" value="NZ_JAHBRY010000001.1"/>
</dbReference>
<dbReference type="Proteomes" id="UP000248021">
    <property type="component" value="Unassembled WGS sequence"/>
</dbReference>
<dbReference type="AlphaFoldDB" id="A0A2V3U757"/>
<dbReference type="EMBL" id="QJJK01000005">
    <property type="protein sequence ID" value="PXW58699.1"/>
    <property type="molecule type" value="Genomic_DNA"/>
</dbReference>
<organism evidence="1 2">
    <name type="scientific">Chelatococcus asaccharovorans</name>
    <dbReference type="NCBI Taxonomy" id="28210"/>
    <lineage>
        <taxon>Bacteria</taxon>
        <taxon>Pseudomonadati</taxon>
        <taxon>Pseudomonadota</taxon>
        <taxon>Alphaproteobacteria</taxon>
        <taxon>Hyphomicrobiales</taxon>
        <taxon>Chelatococcaceae</taxon>
        <taxon>Chelatococcus</taxon>
    </lineage>
</organism>
<evidence type="ECO:0000313" key="2">
    <source>
        <dbReference type="Proteomes" id="UP000248021"/>
    </source>
</evidence>
<name>A0A2V3U757_9HYPH</name>
<keyword evidence="2" id="KW-1185">Reference proteome</keyword>
<dbReference type="Gene3D" id="3.40.50.1820">
    <property type="entry name" value="alpha/beta hydrolase"/>
    <property type="match status" value="1"/>
</dbReference>
<proteinExistence type="predicted"/>
<evidence type="ECO:0000313" key="1">
    <source>
        <dbReference type="EMBL" id="PXW58699.1"/>
    </source>
</evidence>
<dbReference type="InterPro" id="IPR029058">
    <property type="entry name" value="AB_hydrolase_fold"/>
</dbReference>